<accession>A0A2S8AB44</accession>
<dbReference type="OrthoDB" id="619618at2"/>
<dbReference type="InterPro" id="IPR025460">
    <property type="entry name" value="DUF4280"/>
</dbReference>
<dbReference type="RefSeq" id="WP_105247153.1">
    <property type="nucleotide sequence ID" value="NZ_PSZM01000040.1"/>
</dbReference>
<dbReference type="Pfam" id="PF14107">
    <property type="entry name" value="DUF4280"/>
    <property type="match status" value="1"/>
</dbReference>
<organism evidence="1 2">
    <name type="scientific">Apibacter adventoris</name>
    <dbReference type="NCBI Taxonomy" id="1679466"/>
    <lineage>
        <taxon>Bacteria</taxon>
        <taxon>Pseudomonadati</taxon>
        <taxon>Bacteroidota</taxon>
        <taxon>Flavobacteriia</taxon>
        <taxon>Flavobacteriales</taxon>
        <taxon>Weeksellaceae</taxon>
        <taxon>Apibacter</taxon>
    </lineage>
</organism>
<keyword evidence="2" id="KW-1185">Reference proteome</keyword>
<evidence type="ECO:0000313" key="1">
    <source>
        <dbReference type="EMBL" id="PQL91800.1"/>
    </source>
</evidence>
<sequence>MPQKITEKAKLQCNQGTALTQLKVTSQNFFFIENKPIATEKDKQGNINIKAFGLCKLKPIPGGFLPCVPTPISWKQTTKKDKLNDYKILLDTSICPCAIGGTIKVIDKGHSENHEEE</sequence>
<name>A0A2S8AB44_9FLAO</name>
<proteinExistence type="predicted"/>
<dbReference type="EMBL" id="PSZM01000040">
    <property type="protein sequence ID" value="PQL91800.1"/>
    <property type="molecule type" value="Genomic_DNA"/>
</dbReference>
<gene>
    <name evidence="1" type="ORF">C4S77_08355</name>
</gene>
<comment type="caution">
    <text evidence="1">The sequence shown here is derived from an EMBL/GenBank/DDBJ whole genome shotgun (WGS) entry which is preliminary data.</text>
</comment>
<protein>
    <submittedName>
        <fullName evidence="1">DUF4280 domain-containing protein</fullName>
    </submittedName>
</protein>
<reference evidence="1 2" key="1">
    <citation type="submission" date="2018-02" db="EMBL/GenBank/DDBJ databases">
        <title>Genome sequences of Apibacter spp., gut symbionts of Asian honey bees.</title>
        <authorList>
            <person name="Kwong W.K."/>
            <person name="Steele M.I."/>
            <person name="Moran N.A."/>
        </authorList>
    </citation>
    <scope>NUCLEOTIDE SEQUENCE [LARGE SCALE GENOMIC DNA]</scope>
    <source>
        <strain evidence="2">wkB301</strain>
    </source>
</reference>
<evidence type="ECO:0000313" key="2">
    <source>
        <dbReference type="Proteomes" id="UP000238042"/>
    </source>
</evidence>
<dbReference type="Proteomes" id="UP000238042">
    <property type="component" value="Unassembled WGS sequence"/>
</dbReference>
<dbReference type="AlphaFoldDB" id="A0A2S8AB44"/>